<dbReference type="SUPFAM" id="SSF88946">
    <property type="entry name" value="Sigma2 domain of RNA polymerase sigma factors"/>
    <property type="match status" value="1"/>
</dbReference>
<dbReference type="EMBL" id="CP001339">
    <property type="protein sequence ID" value="ACL71560.1"/>
    <property type="molecule type" value="Genomic_DNA"/>
</dbReference>
<dbReference type="GO" id="GO:0003677">
    <property type="term" value="F:DNA binding"/>
    <property type="evidence" value="ECO:0007669"/>
    <property type="project" value="UniProtKB-KW"/>
</dbReference>
<feature type="domain" description="RNA polymerase sigma-70 region 2" evidence="7">
    <location>
        <begin position="23"/>
        <end position="83"/>
    </location>
</feature>
<keyword evidence="3 6" id="KW-0731">Sigma factor</keyword>
<organism evidence="9 10">
    <name type="scientific">Thioalkalivibrio sulfidiphilus (strain HL-EbGR7)</name>
    <dbReference type="NCBI Taxonomy" id="396588"/>
    <lineage>
        <taxon>Bacteria</taxon>
        <taxon>Pseudomonadati</taxon>
        <taxon>Pseudomonadota</taxon>
        <taxon>Gammaproteobacteria</taxon>
        <taxon>Chromatiales</taxon>
        <taxon>Ectothiorhodospiraceae</taxon>
        <taxon>Thioalkalivibrio</taxon>
    </lineage>
</organism>
<evidence type="ECO:0000256" key="4">
    <source>
        <dbReference type="ARBA" id="ARBA00023125"/>
    </source>
</evidence>
<keyword evidence="4 6" id="KW-0238">DNA-binding</keyword>
<evidence type="ECO:0000259" key="7">
    <source>
        <dbReference type="Pfam" id="PF04542"/>
    </source>
</evidence>
<reference evidence="9 10" key="1">
    <citation type="journal article" date="2011" name="Stand. Genomic Sci.">
        <title>Complete genome sequence of 'Thioalkalivibrio sulfidophilus' HL-EbGr7.</title>
        <authorList>
            <person name="Muyzer G."/>
            <person name="Sorokin D.Y."/>
            <person name="Mavromatis K."/>
            <person name="Lapidus A."/>
            <person name="Clum A."/>
            <person name="Ivanova N."/>
            <person name="Pati A."/>
            <person name="d'Haeseleer P."/>
            <person name="Woyke T."/>
            <person name="Kyrpides N.C."/>
        </authorList>
    </citation>
    <scope>NUCLEOTIDE SEQUENCE [LARGE SCALE GENOMIC DNA]</scope>
    <source>
        <strain evidence="9 10">HL-EbGR7</strain>
    </source>
</reference>
<dbReference type="PANTHER" id="PTHR43133">
    <property type="entry name" value="RNA POLYMERASE ECF-TYPE SIGMA FACTO"/>
    <property type="match status" value="1"/>
</dbReference>
<keyword evidence="5 6" id="KW-0804">Transcription</keyword>
<dbReference type="GO" id="GO:0016987">
    <property type="term" value="F:sigma factor activity"/>
    <property type="evidence" value="ECO:0007669"/>
    <property type="project" value="UniProtKB-KW"/>
</dbReference>
<dbReference type="PANTHER" id="PTHR43133:SF8">
    <property type="entry name" value="RNA POLYMERASE SIGMA FACTOR HI_1459-RELATED"/>
    <property type="match status" value="1"/>
</dbReference>
<sequence>MSWTHLFGGGSRAWQQRLKESRIRLYRLALSWCGDEMLADDLAQETLARALRKHQQLRDPERVDAWLFAILHNCWREHLRRLKPQVPLDDIQFVCDRCPEYEHTQDEIVFQVRQAVAALPMGQREVVTLVDLEGLSYAEVAQVLEIPLGTVMSRLSRARRALRETLESVQSPAGNQEAPKLWRVK</sequence>
<dbReference type="Pfam" id="PF04542">
    <property type="entry name" value="Sigma70_r2"/>
    <property type="match status" value="1"/>
</dbReference>
<dbReference type="Pfam" id="PF08281">
    <property type="entry name" value="Sigma70_r4_2"/>
    <property type="match status" value="1"/>
</dbReference>
<evidence type="ECO:0000256" key="2">
    <source>
        <dbReference type="ARBA" id="ARBA00023015"/>
    </source>
</evidence>
<accession>B8GL42</accession>
<dbReference type="InterPro" id="IPR039425">
    <property type="entry name" value="RNA_pol_sigma-70-like"/>
</dbReference>
<comment type="similarity">
    <text evidence="1 6">Belongs to the sigma-70 factor family. ECF subfamily.</text>
</comment>
<evidence type="ECO:0000313" key="10">
    <source>
        <dbReference type="Proteomes" id="UP000002383"/>
    </source>
</evidence>
<feature type="domain" description="RNA polymerase sigma factor 70 region 4 type 2" evidence="8">
    <location>
        <begin position="111"/>
        <end position="162"/>
    </location>
</feature>
<dbReference type="eggNOG" id="COG1595">
    <property type="taxonomic scope" value="Bacteria"/>
</dbReference>
<evidence type="ECO:0000256" key="3">
    <source>
        <dbReference type="ARBA" id="ARBA00023082"/>
    </source>
</evidence>
<dbReference type="SUPFAM" id="SSF88659">
    <property type="entry name" value="Sigma3 and sigma4 domains of RNA polymerase sigma factors"/>
    <property type="match status" value="1"/>
</dbReference>
<dbReference type="InterPro" id="IPR000838">
    <property type="entry name" value="RNA_pol_sigma70_ECF_CS"/>
</dbReference>
<dbReference type="Gene3D" id="1.10.10.10">
    <property type="entry name" value="Winged helix-like DNA-binding domain superfamily/Winged helix DNA-binding domain"/>
    <property type="match status" value="1"/>
</dbReference>
<dbReference type="InterPro" id="IPR013249">
    <property type="entry name" value="RNA_pol_sigma70_r4_t2"/>
</dbReference>
<dbReference type="Proteomes" id="UP000002383">
    <property type="component" value="Chromosome"/>
</dbReference>
<dbReference type="STRING" id="396588.Tgr7_0462"/>
<dbReference type="InterPro" id="IPR013325">
    <property type="entry name" value="RNA_pol_sigma_r2"/>
</dbReference>
<evidence type="ECO:0000313" key="9">
    <source>
        <dbReference type="EMBL" id="ACL71560.1"/>
    </source>
</evidence>
<dbReference type="InterPro" id="IPR014284">
    <property type="entry name" value="RNA_pol_sigma-70_dom"/>
</dbReference>
<evidence type="ECO:0000256" key="1">
    <source>
        <dbReference type="ARBA" id="ARBA00010641"/>
    </source>
</evidence>
<dbReference type="CDD" id="cd06171">
    <property type="entry name" value="Sigma70_r4"/>
    <property type="match status" value="1"/>
</dbReference>
<dbReference type="InterPro" id="IPR007627">
    <property type="entry name" value="RNA_pol_sigma70_r2"/>
</dbReference>
<dbReference type="HOGENOM" id="CLU_047691_1_4_6"/>
<gene>
    <name evidence="9" type="ordered locus">Tgr7_0462</name>
</gene>
<keyword evidence="10" id="KW-1185">Reference proteome</keyword>
<name>B8GL42_THISH</name>
<dbReference type="KEGG" id="tgr:Tgr7_0462"/>
<dbReference type="GO" id="GO:0006352">
    <property type="term" value="P:DNA-templated transcription initiation"/>
    <property type="evidence" value="ECO:0007669"/>
    <property type="project" value="InterPro"/>
</dbReference>
<evidence type="ECO:0000259" key="8">
    <source>
        <dbReference type="Pfam" id="PF08281"/>
    </source>
</evidence>
<protein>
    <recommendedName>
        <fullName evidence="6">RNA polymerase sigma factor</fullName>
    </recommendedName>
</protein>
<evidence type="ECO:0000256" key="6">
    <source>
        <dbReference type="RuleBase" id="RU000716"/>
    </source>
</evidence>
<evidence type="ECO:0000256" key="5">
    <source>
        <dbReference type="ARBA" id="ARBA00023163"/>
    </source>
</evidence>
<dbReference type="OrthoDB" id="9797134at2"/>
<dbReference type="AlphaFoldDB" id="B8GL42"/>
<keyword evidence="2 6" id="KW-0805">Transcription regulation</keyword>
<dbReference type="InterPro" id="IPR036388">
    <property type="entry name" value="WH-like_DNA-bd_sf"/>
</dbReference>
<dbReference type="PROSITE" id="PS01063">
    <property type="entry name" value="SIGMA70_ECF"/>
    <property type="match status" value="1"/>
</dbReference>
<dbReference type="InterPro" id="IPR013324">
    <property type="entry name" value="RNA_pol_sigma_r3/r4-like"/>
</dbReference>
<dbReference type="Gene3D" id="1.10.1740.10">
    <property type="match status" value="1"/>
</dbReference>
<dbReference type="RefSeq" id="WP_012637049.1">
    <property type="nucleotide sequence ID" value="NC_011901.1"/>
</dbReference>
<dbReference type="NCBIfam" id="TIGR02937">
    <property type="entry name" value="sigma70-ECF"/>
    <property type="match status" value="1"/>
</dbReference>
<proteinExistence type="inferred from homology"/>